<dbReference type="EMBL" id="LPVY01000025">
    <property type="protein sequence ID" value="KZB60560.1"/>
    <property type="molecule type" value="Genomic_DNA"/>
</dbReference>
<accession>A0A154L0D5</accession>
<dbReference type="OrthoDB" id="980719at2"/>
<evidence type="ECO:0000256" key="3">
    <source>
        <dbReference type="ARBA" id="ARBA00022989"/>
    </source>
</evidence>
<dbReference type="InterPro" id="IPR021147">
    <property type="entry name" value="DUF697"/>
</dbReference>
<evidence type="ECO:0000256" key="2">
    <source>
        <dbReference type="ARBA" id="ARBA00022692"/>
    </source>
</evidence>
<comment type="caution">
    <text evidence="6">The sequence shown here is derived from an EMBL/GenBank/DDBJ whole genome shotgun (WGS) entry which is preliminary data.</text>
</comment>
<evidence type="ECO:0000256" key="1">
    <source>
        <dbReference type="ARBA" id="ARBA00004141"/>
    </source>
</evidence>
<dbReference type="GO" id="GO:0016020">
    <property type="term" value="C:membrane"/>
    <property type="evidence" value="ECO:0007669"/>
    <property type="project" value="UniProtKB-SubCell"/>
</dbReference>
<dbReference type="RefSeq" id="WP_062953554.1">
    <property type="nucleotide sequence ID" value="NZ_CP136684.1"/>
</dbReference>
<proteinExistence type="predicted"/>
<keyword evidence="3 5" id="KW-1133">Transmembrane helix</keyword>
<sequence length="186" mass="19713">MSEAETIEETEEVAVAKADEIRAQSRDCIHRHSVYAAVGGLVPIPFLEMATSSTIQLRMLAKLCDIYGVPFSENAIKNSISTLVATVLPMTGVGYATAALVRKVPVVGTIFGVVAMPTFAGACTYALGRVFAWHFAKGGTVADFDADEMKGRFKDEFEDGKRKASEFVKGGKTTAKPAAGATTAKA</sequence>
<evidence type="ECO:0000313" key="6">
    <source>
        <dbReference type="EMBL" id="KZB60560.1"/>
    </source>
</evidence>
<evidence type="ECO:0000313" key="7">
    <source>
        <dbReference type="Proteomes" id="UP000076335"/>
    </source>
</evidence>
<evidence type="ECO:0008006" key="8">
    <source>
        <dbReference type="Google" id="ProtNLM"/>
    </source>
</evidence>
<dbReference type="Pfam" id="PF05128">
    <property type="entry name" value="DUF697"/>
    <property type="match status" value="1"/>
</dbReference>
<evidence type="ECO:0000256" key="5">
    <source>
        <dbReference type="SAM" id="Phobius"/>
    </source>
</evidence>
<dbReference type="AlphaFoldDB" id="A0A154L0D5"/>
<dbReference type="Proteomes" id="UP000076335">
    <property type="component" value="Unassembled WGS sequence"/>
</dbReference>
<reference evidence="6 7" key="1">
    <citation type="submission" date="2015-12" db="EMBL/GenBank/DDBJ databases">
        <title>Genome sequence of Thalassospira lucentensis MCCC 1A02072.</title>
        <authorList>
            <person name="Lu L."/>
            <person name="Lai Q."/>
            <person name="Shao Z."/>
            <person name="Qian P."/>
        </authorList>
    </citation>
    <scope>NUCLEOTIDE SEQUENCE [LARGE SCALE GENOMIC DNA]</scope>
    <source>
        <strain evidence="6 7">MCCC 1A02072</strain>
    </source>
</reference>
<evidence type="ECO:0000256" key="4">
    <source>
        <dbReference type="ARBA" id="ARBA00023136"/>
    </source>
</evidence>
<feature type="transmembrane region" description="Helical" evidence="5">
    <location>
        <begin position="106"/>
        <end position="127"/>
    </location>
</feature>
<keyword evidence="2 5" id="KW-0812">Transmembrane</keyword>
<feature type="transmembrane region" description="Helical" evidence="5">
    <location>
        <begin position="80"/>
        <end position="100"/>
    </location>
</feature>
<comment type="subcellular location">
    <subcellularLocation>
        <location evidence="1">Membrane</location>
        <topology evidence="1">Multi-pass membrane protein</topology>
    </subcellularLocation>
</comment>
<name>A0A154L0D5_9PROT</name>
<protein>
    <recommendedName>
        <fullName evidence="8">DUF697 domain-containing protein</fullName>
    </recommendedName>
</protein>
<gene>
    <name evidence="6" type="ORF">AUP42_08380</name>
</gene>
<organism evidence="6 7">
    <name type="scientific">Thalassospira lucentensis</name>
    <dbReference type="NCBI Taxonomy" id="168935"/>
    <lineage>
        <taxon>Bacteria</taxon>
        <taxon>Pseudomonadati</taxon>
        <taxon>Pseudomonadota</taxon>
        <taxon>Alphaproteobacteria</taxon>
        <taxon>Rhodospirillales</taxon>
        <taxon>Thalassospiraceae</taxon>
        <taxon>Thalassospira</taxon>
    </lineage>
</organism>
<keyword evidence="4 5" id="KW-0472">Membrane</keyword>